<gene>
    <name evidence="2" type="ORF">HMPREF0293_1679</name>
</gene>
<evidence type="ECO:0000313" key="3">
    <source>
        <dbReference type="Proteomes" id="UP000006237"/>
    </source>
</evidence>
<keyword evidence="3" id="KW-1185">Reference proteome</keyword>
<comment type="caution">
    <text evidence="2">The sequence shown here is derived from an EMBL/GenBank/DDBJ whole genome shotgun (WGS) entry which is preliminary data.</text>
</comment>
<proteinExistence type="predicted"/>
<dbReference type="Pfam" id="PF12458">
    <property type="entry name" value="DUF3686"/>
    <property type="match status" value="1"/>
</dbReference>
<feature type="non-terminal residue" evidence="2">
    <location>
        <position position="1"/>
    </location>
</feature>
<reference evidence="2 3" key="1">
    <citation type="submission" date="2009-01" db="EMBL/GenBank/DDBJ databases">
        <authorList>
            <person name="Qin X."/>
            <person name="Bachman B."/>
            <person name="Battles P."/>
            <person name="Bell A."/>
            <person name="Bess C."/>
            <person name="Bickham C."/>
            <person name="Chaboub L."/>
            <person name="Chen D."/>
            <person name="Coyle M."/>
            <person name="Deiros D.R."/>
            <person name="Dinh H."/>
            <person name="Forbes L."/>
            <person name="Fowler G."/>
            <person name="Francisco L."/>
            <person name="Fu Q."/>
            <person name="Gubbala S."/>
            <person name="Hale W."/>
            <person name="Han Y."/>
            <person name="Hemphill L."/>
            <person name="Highlander S.K."/>
            <person name="Hirani K."/>
            <person name="Hogues M."/>
            <person name="Jackson L."/>
            <person name="Jakkamsetti A."/>
            <person name="Javaid M."/>
            <person name="Jiang H."/>
            <person name="Korchina V."/>
            <person name="Kovar C."/>
            <person name="Lara F."/>
            <person name="Lee S."/>
            <person name="Mata R."/>
            <person name="Mathew T."/>
            <person name="Moen C."/>
            <person name="Morales K."/>
            <person name="Munidasa M."/>
            <person name="Nazareth L."/>
            <person name="Ngo R."/>
            <person name="Nguyen L."/>
            <person name="Okwuonu G."/>
            <person name="Ongeri F."/>
            <person name="Patil S."/>
            <person name="Petrosino J."/>
            <person name="Pham C."/>
            <person name="Pham P."/>
            <person name="Pu L.-L."/>
            <person name="Puazo M."/>
            <person name="Raj R."/>
            <person name="Reid J."/>
            <person name="Rouhana J."/>
            <person name="Saada N."/>
            <person name="Shang Y."/>
            <person name="Simmons D."/>
            <person name="Thornton R."/>
            <person name="Warren J."/>
            <person name="Weissenberger G."/>
            <person name="Zhang J."/>
            <person name="Zhang L."/>
            <person name="Zhou C."/>
            <person name="Zhu D."/>
            <person name="Muzny D."/>
            <person name="Worley K."/>
            <person name="Gibbs R."/>
        </authorList>
    </citation>
    <scope>NUCLEOTIDE SEQUENCE [LARGE SCALE GENOMIC DNA]</scope>
    <source>
        <strain evidence="2 3">ATCC 51866</strain>
    </source>
</reference>
<evidence type="ECO:0000313" key="2">
    <source>
        <dbReference type="EMBL" id="EEI62834.1"/>
    </source>
</evidence>
<dbReference type="Proteomes" id="UP000006237">
    <property type="component" value="Unassembled WGS sequence"/>
</dbReference>
<dbReference type="InterPro" id="IPR020958">
    <property type="entry name" value="DUF3686"/>
</dbReference>
<name>A0ABM9XNW3_9CORY</name>
<feature type="non-terminal residue" evidence="2">
    <location>
        <position position="76"/>
    </location>
</feature>
<accession>A0ABM9XNW3</accession>
<evidence type="ECO:0000259" key="1">
    <source>
        <dbReference type="Pfam" id="PF12458"/>
    </source>
</evidence>
<organism evidence="2 3">
    <name type="scientific">Corynebacterium glucuronolyticum ATCC 51866</name>
    <dbReference type="NCBI Taxonomy" id="548478"/>
    <lineage>
        <taxon>Bacteria</taxon>
        <taxon>Bacillati</taxon>
        <taxon>Actinomycetota</taxon>
        <taxon>Actinomycetes</taxon>
        <taxon>Mycobacteriales</taxon>
        <taxon>Corynebacteriaceae</taxon>
        <taxon>Corynebacterium</taxon>
    </lineage>
</organism>
<feature type="domain" description="DUF3686" evidence="1">
    <location>
        <begin position="2"/>
        <end position="76"/>
    </location>
</feature>
<sequence length="76" mass="8494">STQSLDDAQFEFARVGSLLLLKVLPYRETVWRGLIYNTITGDIVRNDAIVQACVQLPEDHGVIFPGGYYLQGGEHK</sequence>
<protein>
    <recommendedName>
        <fullName evidence="1">DUF3686 domain-containing protein</fullName>
    </recommendedName>
</protein>
<dbReference type="EMBL" id="ACHF01000066">
    <property type="protein sequence ID" value="EEI62834.1"/>
    <property type="molecule type" value="Genomic_DNA"/>
</dbReference>